<evidence type="ECO:0000256" key="5">
    <source>
        <dbReference type="ARBA" id="ARBA00034115"/>
    </source>
</evidence>
<dbReference type="SUPFAM" id="SSF50621">
    <property type="entry name" value="Alanine racemase C-terminal domain-like"/>
    <property type="match status" value="1"/>
</dbReference>
<dbReference type="Gene3D" id="3.20.20.10">
    <property type="entry name" value="Alanine racemase"/>
    <property type="match status" value="1"/>
</dbReference>
<dbReference type="Proteomes" id="UP000755667">
    <property type="component" value="Unassembled WGS sequence"/>
</dbReference>
<dbReference type="EC" id="4.1.1.17" evidence="6"/>
<dbReference type="PANTHER" id="PTHR11482">
    <property type="entry name" value="ARGININE/DIAMINOPIMELATE/ORNITHINE DECARBOXYLASE"/>
    <property type="match status" value="1"/>
</dbReference>
<dbReference type="Proteomes" id="UP000809440">
    <property type="component" value="Unassembled WGS sequence"/>
</dbReference>
<dbReference type="PRINTS" id="PR01182">
    <property type="entry name" value="ORNDCRBXLASE"/>
</dbReference>
<feature type="domain" description="Orn/DAP/Arg decarboxylase 2 N-terminal" evidence="11">
    <location>
        <begin position="41"/>
        <end position="267"/>
    </location>
</feature>
<dbReference type="EMBL" id="JAFBXE010000002">
    <property type="protein sequence ID" value="MBM2411406.1"/>
    <property type="molecule type" value="Genomic_DNA"/>
</dbReference>
<dbReference type="GeneID" id="62640945"/>
<dbReference type="GO" id="GO:0033387">
    <property type="term" value="P:putrescine biosynthetic process from arginine, via ornithine"/>
    <property type="evidence" value="ECO:0007669"/>
    <property type="project" value="TreeGrafter"/>
</dbReference>
<organism evidence="12 14">
    <name type="scientific">Marivita cryptomonadis</name>
    <dbReference type="NCBI Taxonomy" id="505252"/>
    <lineage>
        <taxon>Bacteria</taxon>
        <taxon>Pseudomonadati</taxon>
        <taxon>Pseudomonadota</taxon>
        <taxon>Alphaproteobacteria</taxon>
        <taxon>Rhodobacterales</taxon>
        <taxon>Roseobacteraceae</taxon>
        <taxon>Marivita</taxon>
    </lineage>
</organism>
<evidence type="ECO:0000259" key="11">
    <source>
        <dbReference type="Pfam" id="PF02784"/>
    </source>
</evidence>
<dbReference type="InterPro" id="IPR022643">
    <property type="entry name" value="De-COase2_C"/>
</dbReference>
<dbReference type="EMBL" id="JAFBXF010000002">
    <property type="protein sequence ID" value="MBM2416073.1"/>
    <property type="molecule type" value="Genomic_DNA"/>
</dbReference>
<accession>A0A9Q2NX69</accession>
<evidence type="ECO:0000256" key="6">
    <source>
        <dbReference type="ARBA" id="ARBA00034138"/>
    </source>
</evidence>
<name>A0A9Q2NX69_9RHOB</name>
<feature type="domain" description="Orn/DAP/Arg decarboxylase 2 C-terminal" evidence="10">
    <location>
        <begin position="268"/>
        <end position="358"/>
    </location>
</feature>
<keyword evidence="3 8" id="KW-0663">Pyridoxal phosphate</keyword>
<dbReference type="InterPro" id="IPR009006">
    <property type="entry name" value="Ala_racemase/Decarboxylase_C"/>
</dbReference>
<dbReference type="InterPro" id="IPR000183">
    <property type="entry name" value="Orn/DAP/Arg_de-COase"/>
</dbReference>
<evidence type="ECO:0000313" key="13">
    <source>
        <dbReference type="EMBL" id="MBM2416073.1"/>
    </source>
</evidence>
<dbReference type="Pfam" id="PF02784">
    <property type="entry name" value="Orn_Arg_deC_N"/>
    <property type="match status" value="1"/>
</dbReference>
<comment type="catalytic activity">
    <reaction evidence="7">
        <text>L-ornithine + H(+) = putrescine + CO2</text>
        <dbReference type="Rhea" id="RHEA:22964"/>
        <dbReference type="ChEBI" id="CHEBI:15378"/>
        <dbReference type="ChEBI" id="CHEBI:16526"/>
        <dbReference type="ChEBI" id="CHEBI:46911"/>
        <dbReference type="ChEBI" id="CHEBI:326268"/>
        <dbReference type="EC" id="4.1.1.17"/>
    </reaction>
</comment>
<reference evidence="12 15" key="1">
    <citation type="submission" date="2021-01" db="EMBL/GenBank/DDBJ databases">
        <title>Diatom-associated Roseobacters Show Island Model of Population Structure.</title>
        <authorList>
            <person name="Qu L."/>
            <person name="Feng X."/>
            <person name="Chen Y."/>
            <person name="Li L."/>
            <person name="Wang X."/>
            <person name="Hu Z."/>
            <person name="Wang H."/>
            <person name="Luo H."/>
        </authorList>
    </citation>
    <scope>NUCLEOTIDE SEQUENCE</scope>
    <source>
        <strain evidence="13 15">CC28-63</strain>
        <strain evidence="12">CC28-69</strain>
    </source>
</reference>
<dbReference type="Pfam" id="PF00278">
    <property type="entry name" value="Orn_DAP_Arg_deC"/>
    <property type="match status" value="1"/>
</dbReference>
<dbReference type="SUPFAM" id="SSF51419">
    <property type="entry name" value="PLP-binding barrel"/>
    <property type="match status" value="1"/>
</dbReference>
<dbReference type="InterPro" id="IPR002433">
    <property type="entry name" value="Orn_de-COase"/>
</dbReference>
<comment type="pathway">
    <text evidence="5">Amine and polyamine biosynthesis; putrescine biosynthesis via L-ornithine pathway; putrescine from L-ornithine: step 1/1.</text>
</comment>
<dbReference type="GO" id="GO:0005737">
    <property type="term" value="C:cytoplasm"/>
    <property type="evidence" value="ECO:0007669"/>
    <property type="project" value="TreeGrafter"/>
</dbReference>
<dbReference type="Gene3D" id="2.40.37.10">
    <property type="entry name" value="Lyase, Ornithine Decarboxylase, Chain A, domain 1"/>
    <property type="match status" value="1"/>
</dbReference>
<evidence type="ECO:0000256" key="8">
    <source>
        <dbReference type="PIRSR" id="PIRSR600183-50"/>
    </source>
</evidence>
<keyword evidence="4" id="KW-0456">Lyase</keyword>
<dbReference type="PROSITE" id="PS00878">
    <property type="entry name" value="ODR_DC_2_1"/>
    <property type="match status" value="1"/>
</dbReference>
<dbReference type="InterPro" id="IPR029066">
    <property type="entry name" value="PLP-binding_barrel"/>
</dbReference>
<dbReference type="PANTHER" id="PTHR11482:SF6">
    <property type="entry name" value="ORNITHINE DECARBOXYLASE 1-RELATED"/>
    <property type="match status" value="1"/>
</dbReference>
<evidence type="ECO:0000313" key="12">
    <source>
        <dbReference type="EMBL" id="MBM2411406.1"/>
    </source>
</evidence>
<comment type="caution">
    <text evidence="12">The sequence shown here is derived from an EMBL/GenBank/DDBJ whole genome shotgun (WGS) entry which is preliminary data.</text>
</comment>
<evidence type="ECO:0000259" key="10">
    <source>
        <dbReference type="Pfam" id="PF00278"/>
    </source>
</evidence>
<sequence>MFAGAQDITQARFDRARISAVIADRQPDDPLAILRPHVLQRTAHSFLRGFPGQVSYAVKANPATDILRTLVGAGVTTFDVASVAEMHAARQALPNARLHYHNPVRSASEITQAKALGIASWSVDRMSELDKLGQLTPNTQVAVRLSLKRGGGAYDFGSKFGASPEVATDLLRAVVARGMIPALTFHPGTQCTDPTSWADYIAACAEVAQRAGVRLAALNVGGGFPAFPRGGRTLRQHLFETIASATKAHFPDQPPQLWCEPGRAMVADAMWLLLRVKARGDGVLTLNDGLYGALGEWRDMPVPARQTALNQQGHPVTGTPQPFTIFGPTCDSLDRVPDPWMLPAGIADGDYILISGAGAYSLALVTPFNGYGTREVLNLDSMAEPAGQCRPAG</sequence>
<dbReference type="AlphaFoldDB" id="A0A9Q2NX69"/>
<protein>
    <recommendedName>
        <fullName evidence="6">ornithine decarboxylase</fullName>
        <ecNumber evidence="6">4.1.1.17</ecNumber>
    </recommendedName>
</protein>
<dbReference type="FunFam" id="3.20.20.10:FF:000008">
    <property type="entry name" value="Ornithine decarboxylase"/>
    <property type="match status" value="1"/>
</dbReference>
<dbReference type="RefSeq" id="WP_085629208.1">
    <property type="nucleotide sequence ID" value="NZ_JAFBWU010000002.1"/>
</dbReference>
<evidence type="ECO:0000256" key="4">
    <source>
        <dbReference type="ARBA" id="ARBA00023239"/>
    </source>
</evidence>
<evidence type="ECO:0000256" key="1">
    <source>
        <dbReference type="ARBA" id="ARBA00001933"/>
    </source>
</evidence>
<evidence type="ECO:0000256" key="9">
    <source>
        <dbReference type="RuleBase" id="RU003737"/>
    </source>
</evidence>
<dbReference type="CDD" id="cd00622">
    <property type="entry name" value="PLPDE_III_ODC"/>
    <property type="match status" value="1"/>
</dbReference>
<dbReference type="InterPro" id="IPR022644">
    <property type="entry name" value="De-COase2_N"/>
</dbReference>
<comment type="cofactor">
    <cofactor evidence="1 8">
        <name>pyridoxal 5'-phosphate</name>
        <dbReference type="ChEBI" id="CHEBI:597326"/>
    </cofactor>
</comment>
<evidence type="ECO:0000256" key="7">
    <source>
        <dbReference type="ARBA" id="ARBA00049127"/>
    </source>
</evidence>
<dbReference type="PRINTS" id="PR01179">
    <property type="entry name" value="ODADCRBXLASE"/>
</dbReference>
<evidence type="ECO:0000313" key="15">
    <source>
        <dbReference type="Proteomes" id="UP000809440"/>
    </source>
</evidence>
<keyword evidence="15" id="KW-1185">Reference proteome</keyword>
<evidence type="ECO:0000256" key="3">
    <source>
        <dbReference type="ARBA" id="ARBA00022898"/>
    </source>
</evidence>
<proteinExistence type="inferred from homology"/>
<evidence type="ECO:0000313" key="14">
    <source>
        <dbReference type="Proteomes" id="UP000755667"/>
    </source>
</evidence>
<dbReference type="GO" id="GO:0004586">
    <property type="term" value="F:ornithine decarboxylase activity"/>
    <property type="evidence" value="ECO:0007669"/>
    <property type="project" value="UniProtKB-EC"/>
</dbReference>
<dbReference type="OrthoDB" id="9802147at2"/>
<evidence type="ECO:0000256" key="2">
    <source>
        <dbReference type="ARBA" id="ARBA00008872"/>
    </source>
</evidence>
<feature type="modified residue" description="N6-(pyridoxal phosphate)lysine" evidence="8">
    <location>
        <position position="59"/>
    </location>
</feature>
<gene>
    <name evidence="12" type="ORF">JQX41_03765</name>
    <name evidence="13" type="ORF">JQX48_03765</name>
</gene>
<comment type="similarity">
    <text evidence="2 9">Belongs to the Orn/Lys/Arg decarboxylase class-II family.</text>
</comment>
<dbReference type="InterPro" id="IPR022653">
    <property type="entry name" value="De-COase2_pyr-phos_BS"/>
</dbReference>
<feature type="active site" description="Proton donor" evidence="8">
    <location>
        <position position="330"/>
    </location>
</feature>